<dbReference type="Gramene" id="OBART04G28160.1">
    <property type="protein sequence ID" value="OBART04G28160.1"/>
    <property type="gene ID" value="OBART04G28160"/>
</dbReference>
<dbReference type="HOGENOM" id="CLU_1858154_0_0_1"/>
<reference evidence="3" key="1">
    <citation type="journal article" date="2009" name="Rice">
        <title>De Novo Next Generation Sequencing of Plant Genomes.</title>
        <authorList>
            <person name="Rounsley S."/>
            <person name="Marri P.R."/>
            <person name="Yu Y."/>
            <person name="He R."/>
            <person name="Sisneros N."/>
            <person name="Goicoechea J.L."/>
            <person name="Lee S.J."/>
            <person name="Angelova A."/>
            <person name="Kudrna D."/>
            <person name="Luo M."/>
            <person name="Affourtit J."/>
            <person name="Desany B."/>
            <person name="Knight J."/>
            <person name="Niazi F."/>
            <person name="Egholm M."/>
            <person name="Wing R.A."/>
        </authorList>
    </citation>
    <scope>NUCLEOTIDE SEQUENCE [LARGE SCALE GENOMIC DNA]</scope>
    <source>
        <strain evidence="3">cv. IRGC 105608</strain>
    </source>
</reference>
<evidence type="ECO:0000256" key="2">
    <source>
        <dbReference type="SAM" id="SignalP"/>
    </source>
</evidence>
<keyword evidence="4" id="KW-1185">Reference proteome</keyword>
<evidence type="ECO:0000256" key="1">
    <source>
        <dbReference type="SAM" id="MobiDB-lite"/>
    </source>
</evidence>
<dbReference type="eggNOG" id="ENOG502R3MZ">
    <property type="taxonomic scope" value="Eukaryota"/>
</dbReference>
<organism evidence="3">
    <name type="scientific">Oryza barthii</name>
    <dbReference type="NCBI Taxonomy" id="65489"/>
    <lineage>
        <taxon>Eukaryota</taxon>
        <taxon>Viridiplantae</taxon>
        <taxon>Streptophyta</taxon>
        <taxon>Embryophyta</taxon>
        <taxon>Tracheophyta</taxon>
        <taxon>Spermatophyta</taxon>
        <taxon>Magnoliopsida</taxon>
        <taxon>Liliopsida</taxon>
        <taxon>Poales</taxon>
        <taxon>Poaceae</taxon>
        <taxon>BOP clade</taxon>
        <taxon>Oryzoideae</taxon>
        <taxon>Oryzeae</taxon>
        <taxon>Oryzinae</taxon>
        <taxon>Oryza</taxon>
    </lineage>
</organism>
<evidence type="ECO:0000313" key="3">
    <source>
        <dbReference type="EnsemblPlants" id="OBART04G28160.1"/>
    </source>
</evidence>
<protein>
    <submittedName>
        <fullName evidence="3">Uncharacterized protein</fullName>
    </submittedName>
</protein>
<feature type="region of interest" description="Disordered" evidence="1">
    <location>
        <begin position="104"/>
        <end position="126"/>
    </location>
</feature>
<dbReference type="PaxDb" id="65489-OBART04G28160.1"/>
<sequence length="126" mass="13668">MVIDQKLLCLVFVSGVLVLANLADVSSAAASSLSRQQDQVARVLGRRGRELIGEGLSGHQYRHEGKHKEQHEVVAMEATTKETAETKAGWVDDDEGAREGLIDSADYSGVAMHSPSPPKRKHPKKP</sequence>
<feature type="chain" id="PRO_5002262120" evidence="2">
    <location>
        <begin position="29"/>
        <end position="126"/>
    </location>
</feature>
<name>A0A0D3G161_9ORYZ</name>
<accession>A0A0D3G161</accession>
<feature type="signal peptide" evidence="2">
    <location>
        <begin position="1"/>
        <end position="28"/>
    </location>
</feature>
<dbReference type="EnsemblPlants" id="OBART04G28160.1">
    <property type="protein sequence ID" value="OBART04G28160.1"/>
    <property type="gene ID" value="OBART04G28160"/>
</dbReference>
<dbReference type="AlphaFoldDB" id="A0A0D3G161"/>
<reference evidence="3" key="2">
    <citation type="submission" date="2015-03" db="UniProtKB">
        <authorList>
            <consortium name="EnsemblPlants"/>
        </authorList>
    </citation>
    <scope>IDENTIFICATION</scope>
</reference>
<evidence type="ECO:0000313" key="4">
    <source>
        <dbReference type="Proteomes" id="UP000026960"/>
    </source>
</evidence>
<proteinExistence type="predicted"/>
<keyword evidence="2" id="KW-0732">Signal</keyword>
<dbReference type="Proteomes" id="UP000026960">
    <property type="component" value="Chromosome 4"/>
</dbReference>